<evidence type="ECO:0000259" key="2">
    <source>
        <dbReference type="Pfam" id="PF17189"/>
    </source>
</evidence>
<feature type="domain" description="Glycosyl hydrolase family 30 beta sandwich" evidence="2">
    <location>
        <begin position="429"/>
        <end position="484"/>
    </location>
</feature>
<dbReference type="RefSeq" id="WP_255903701.1">
    <property type="nucleotide sequence ID" value="NZ_JAFMZO010000003.1"/>
</dbReference>
<dbReference type="Gene3D" id="2.60.40.1180">
    <property type="entry name" value="Golgi alpha-mannosidase II"/>
    <property type="match status" value="1"/>
</dbReference>
<dbReference type="PANTHER" id="PTHR42767">
    <property type="entry name" value="ENDO-BETA-1,6-GALACTANASE"/>
    <property type="match status" value="1"/>
</dbReference>
<proteinExistence type="predicted"/>
<feature type="domain" description="Endo-beta-1,6-galactanase-like" evidence="1">
    <location>
        <begin position="39"/>
        <end position="400"/>
    </location>
</feature>
<dbReference type="EMBL" id="JBHUHZ010000001">
    <property type="protein sequence ID" value="MFD2162393.1"/>
    <property type="molecule type" value="Genomic_DNA"/>
</dbReference>
<dbReference type="InterPro" id="IPR039743">
    <property type="entry name" value="6GAL/EXGAL"/>
</dbReference>
<keyword evidence="3" id="KW-0378">Hydrolase</keyword>
<dbReference type="SUPFAM" id="SSF51011">
    <property type="entry name" value="Glycosyl hydrolase domain"/>
    <property type="match status" value="1"/>
</dbReference>
<dbReference type="InterPro" id="IPR033452">
    <property type="entry name" value="GH30_C"/>
</dbReference>
<organism evidence="3 4">
    <name type="scientific">Paradesertivirga mongoliensis</name>
    <dbReference type="NCBI Taxonomy" id="2100740"/>
    <lineage>
        <taxon>Bacteria</taxon>
        <taxon>Pseudomonadati</taxon>
        <taxon>Bacteroidota</taxon>
        <taxon>Sphingobacteriia</taxon>
        <taxon>Sphingobacteriales</taxon>
        <taxon>Sphingobacteriaceae</taxon>
        <taxon>Paradesertivirga</taxon>
    </lineage>
</organism>
<dbReference type="GO" id="GO:0016787">
    <property type="term" value="F:hydrolase activity"/>
    <property type="evidence" value="ECO:0007669"/>
    <property type="project" value="UniProtKB-KW"/>
</dbReference>
<reference evidence="4" key="1">
    <citation type="journal article" date="2019" name="Int. J. Syst. Evol. Microbiol.">
        <title>The Global Catalogue of Microorganisms (GCM) 10K type strain sequencing project: providing services to taxonomists for standard genome sequencing and annotation.</title>
        <authorList>
            <consortium name="The Broad Institute Genomics Platform"/>
            <consortium name="The Broad Institute Genome Sequencing Center for Infectious Disease"/>
            <person name="Wu L."/>
            <person name="Ma J."/>
        </authorList>
    </citation>
    <scope>NUCLEOTIDE SEQUENCE [LARGE SCALE GENOMIC DNA]</scope>
    <source>
        <strain evidence="4">KCTC 42217</strain>
    </source>
</reference>
<dbReference type="Pfam" id="PF17189">
    <property type="entry name" value="Glyco_hydro_30C"/>
    <property type="match status" value="1"/>
</dbReference>
<dbReference type="SUPFAM" id="SSF51445">
    <property type="entry name" value="(Trans)glycosidases"/>
    <property type="match status" value="1"/>
</dbReference>
<evidence type="ECO:0000313" key="3">
    <source>
        <dbReference type="EMBL" id="MFD2162393.1"/>
    </source>
</evidence>
<dbReference type="PROSITE" id="PS51257">
    <property type="entry name" value="PROKAR_LIPOPROTEIN"/>
    <property type="match status" value="1"/>
</dbReference>
<evidence type="ECO:0000259" key="1">
    <source>
        <dbReference type="Pfam" id="PF14587"/>
    </source>
</evidence>
<name>A0ABW4ZJZ4_9SPHI</name>
<protein>
    <submittedName>
        <fullName evidence="3">Glycoside hydrolase</fullName>
    </submittedName>
</protein>
<dbReference type="InterPro" id="IPR017853">
    <property type="entry name" value="GH"/>
</dbReference>
<keyword evidence="4" id="KW-1185">Reference proteome</keyword>
<evidence type="ECO:0000313" key="4">
    <source>
        <dbReference type="Proteomes" id="UP001597387"/>
    </source>
</evidence>
<dbReference type="Pfam" id="PF14587">
    <property type="entry name" value="Glyco_hydr_30_2"/>
    <property type="match status" value="1"/>
</dbReference>
<dbReference type="Gene3D" id="3.20.20.80">
    <property type="entry name" value="Glycosidases"/>
    <property type="match status" value="1"/>
</dbReference>
<dbReference type="PANTHER" id="PTHR42767:SF1">
    <property type="entry name" value="ENDO-BETA-1,6-GALACTANASE-LIKE DOMAIN-CONTAINING PROTEIN"/>
    <property type="match status" value="1"/>
</dbReference>
<gene>
    <name evidence="3" type="ORF">ACFSJU_08305</name>
</gene>
<comment type="caution">
    <text evidence="3">The sequence shown here is derived from an EMBL/GenBank/DDBJ whole genome shotgun (WGS) entry which is preliminary data.</text>
</comment>
<dbReference type="InterPro" id="IPR039514">
    <property type="entry name" value="6GAL-like"/>
</dbReference>
<dbReference type="InterPro" id="IPR013780">
    <property type="entry name" value="Glyco_hydro_b"/>
</dbReference>
<accession>A0ABW4ZJZ4</accession>
<sequence>MNFKQVGKILPFVLSISVSACGKDKPSNNPLTPDQKKQITVLIDLGKTHQTIENFGASDAWSCQFAGNWPEAKRNAIADLLFSRELKADGSPEGIGLSLWRFNIGAGSAQQGSQSGIGDEWRRAESFLDDNGNYDWNRQSGQMWFLKAAKERGVNQFLAFTNSPPVQMTVNKKAFATSAQPNLASGNFQAFADFLTAVIKGVQVKSGIMFNYISPANEPQWDWSDGGQEGTPFTNNDISGMVKALDASIKTNNLNTKITISEAGQYEFLYSANGKSDRGNQIDAFFDQASPNYIGNLSSVEKHICGHSYFTTSTYTRAVSIRKQLAAKVASVNGLSLWQSEYCILGDNENEMKGDGRDLSIAPALYLARVIHNDLVNANATAWQWWLAVSPYNYKDGLVYIDKNKIDGAYYPSKMLWSLGNYSRFITPGSVRLDVISKGAEPEILVSSYRTTDNKLVTVAVNSTPQSVELNLALSGGKVKNLSTYTTSASKDLAIKQALPADKPIILEPQTITTLLSDME</sequence>
<dbReference type="Proteomes" id="UP001597387">
    <property type="component" value="Unassembled WGS sequence"/>
</dbReference>